<dbReference type="InterPro" id="IPR052918">
    <property type="entry name" value="Motility_Chemotaxis_Reg"/>
</dbReference>
<accession>A0A7C4UAZ9</accession>
<gene>
    <name evidence="2" type="ORF">ENV67_06815</name>
</gene>
<dbReference type="InterPro" id="IPR010620">
    <property type="entry name" value="SBBP_repeat"/>
</dbReference>
<dbReference type="EMBL" id="DTHG01000083">
    <property type="protein sequence ID" value="HGW92231.1"/>
    <property type="molecule type" value="Genomic_DNA"/>
</dbReference>
<dbReference type="AlphaFoldDB" id="A0A7C4UAZ9"/>
<sequence>MKRVILLFFSSIILLGYSNGNELWNKIDIKTYKGFEENFGQVGDFEGRPVHNVLFSAKGDKFGIFVTDKGVSYVFYQMKENYPWDSNFNPLLNLRSEKRLNPRYRDIEDMDIFDSISYARVDIEVKDVKIKKENIIYEDEVPGYTNYYLPQCPDGILYVKRYRKVRIKDIYPGIDWVWKYENGRFHYEFELGKDADIERIKFRVRYGDVNLERKRITISTPIGVIVDGDVVGYEGSERREIFYKRDGDFIGFEVRKWERKDRLIIDPPLDLLWSTYYGGDSTEDYILSVSSDRSGNIITTGYTNSDNFPTEDPGGNGYYQGTRAGGLDLVIIKFNNDGVRLWGTYYGGEANESGCSTTDSSGNIFVEGATASADLPTYNPGNGAYYQGVYKGEWDAFILKFNPDGIREWATYFGGSSDDGTNGGITTDKFGNIFITFGTHSSDLPTYNPGNGAYYQDGLVVTNDEFILKFSNEGILEWGTYYGGSGMPFSIATDRFGNVLLTGRTSDHNFPLYNPGNGAYFDSILGYWTTDIFILKFNNNGVRLWATFYGDSNNYDDGYNITSDIFGNIFVVGTTVWDFPDYDYPSFPTYNPGGGAYYQSTGGYEAFILKFNNNGERLWATLYGGSYDEEGYGVTTDKEGNLYLLLKTYSPDVPTYNPGYGYFDGERSGGSDLFLLKFTNNGVREWGTYFGGSGGENGYINSITTDIWGNIIVVGQTGSSDFPTVDPGGGAYYQGVALDVDGFIAKFETPLSIKEKEDDEEPMFSSLFFRDDIRLRFKKEVNGFVKIYNIIGEVLYEGIKRGKEIVIDDEKIRRIPKGVYFLEVNGIRLKIIKI</sequence>
<evidence type="ECO:0000313" key="2">
    <source>
        <dbReference type="EMBL" id="HGW92231.1"/>
    </source>
</evidence>
<feature type="domain" description="DUF7948" evidence="1">
    <location>
        <begin position="35"/>
        <end position="267"/>
    </location>
</feature>
<proteinExistence type="predicted"/>
<dbReference type="PANTHER" id="PTHR35580:SF1">
    <property type="entry name" value="PHYTASE-LIKE DOMAIN-CONTAINING PROTEIN"/>
    <property type="match status" value="1"/>
</dbReference>
<name>A0A7C4UAZ9_UNCW3</name>
<comment type="caution">
    <text evidence="2">The sequence shown here is derived from an EMBL/GenBank/DDBJ whole genome shotgun (WGS) entry which is preliminary data.</text>
</comment>
<organism evidence="2">
    <name type="scientific">candidate division WOR-3 bacterium</name>
    <dbReference type="NCBI Taxonomy" id="2052148"/>
    <lineage>
        <taxon>Bacteria</taxon>
        <taxon>Bacteria division WOR-3</taxon>
    </lineage>
</organism>
<dbReference type="PANTHER" id="PTHR35580">
    <property type="entry name" value="CELL SURFACE GLYCOPROTEIN (S-LAYER PROTEIN)-LIKE PROTEIN"/>
    <property type="match status" value="1"/>
</dbReference>
<dbReference type="Pfam" id="PF25778">
    <property type="entry name" value="DUF7948"/>
    <property type="match status" value="1"/>
</dbReference>
<protein>
    <recommendedName>
        <fullName evidence="1">DUF7948 domain-containing protein</fullName>
    </recommendedName>
</protein>
<reference evidence="2" key="1">
    <citation type="journal article" date="2020" name="mSystems">
        <title>Genome- and Community-Level Interaction Insights into Carbon Utilization and Element Cycling Functions of Hydrothermarchaeota in Hydrothermal Sediment.</title>
        <authorList>
            <person name="Zhou Z."/>
            <person name="Liu Y."/>
            <person name="Xu W."/>
            <person name="Pan J."/>
            <person name="Luo Z.H."/>
            <person name="Li M."/>
        </authorList>
    </citation>
    <scope>NUCLEOTIDE SEQUENCE [LARGE SCALE GENOMIC DNA]</scope>
    <source>
        <strain evidence="2">SpSt-780</strain>
    </source>
</reference>
<evidence type="ECO:0000259" key="1">
    <source>
        <dbReference type="Pfam" id="PF25778"/>
    </source>
</evidence>
<dbReference type="Pfam" id="PF06739">
    <property type="entry name" value="SBBP"/>
    <property type="match status" value="4"/>
</dbReference>
<dbReference type="InterPro" id="IPR057708">
    <property type="entry name" value="DUF7948"/>
</dbReference>